<gene>
    <name evidence="1" type="ORF">FA14DRAFT_8184</name>
</gene>
<dbReference type="Proteomes" id="UP000245771">
    <property type="component" value="Unassembled WGS sequence"/>
</dbReference>
<dbReference type="InParanoid" id="A0A316VMZ8"/>
<organism evidence="1 2">
    <name type="scientific">Meira miltonrushii</name>
    <dbReference type="NCBI Taxonomy" id="1280837"/>
    <lineage>
        <taxon>Eukaryota</taxon>
        <taxon>Fungi</taxon>
        <taxon>Dikarya</taxon>
        <taxon>Basidiomycota</taxon>
        <taxon>Ustilaginomycotina</taxon>
        <taxon>Exobasidiomycetes</taxon>
        <taxon>Exobasidiales</taxon>
        <taxon>Brachybasidiaceae</taxon>
        <taxon>Meira</taxon>
    </lineage>
</organism>
<dbReference type="EMBL" id="KZ819602">
    <property type="protein sequence ID" value="PWN36935.1"/>
    <property type="molecule type" value="Genomic_DNA"/>
</dbReference>
<evidence type="ECO:0000313" key="1">
    <source>
        <dbReference type="EMBL" id="PWN36935.1"/>
    </source>
</evidence>
<name>A0A316VMZ8_9BASI</name>
<dbReference type="AlphaFoldDB" id="A0A316VMZ8"/>
<reference evidence="1 2" key="1">
    <citation type="journal article" date="2018" name="Mol. Biol. Evol.">
        <title>Broad Genomic Sampling Reveals a Smut Pathogenic Ancestry of the Fungal Clade Ustilaginomycotina.</title>
        <authorList>
            <person name="Kijpornyongpan T."/>
            <person name="Mondo S.J."/>
            <person name="Barry K."/>
            <person name="Sandor L."/>
            <person name="Lee J."/>
            <person name="Lipzen A."/>
            <person name="Pangilinan J."/>
            <person name="LaButti K."/>
            <person name="Hainaut M."/>
            <person name="Henrissat B."/>
            <person name="Grigoriev I.V."/>
            <person name="Spatafora J.W."/>
            <person name="Aime M.C."/>
        </authorList>
    </citation>
    <scope>NUCLEOTIDE SEQUENCE [LARGE SCALE GENOMIC DNA]</scope>
    <source>
        <strain evidence="1 2">MCA 3882</strain>
    </source>
</reference>
<dbReference type="RefSeq" id="XP_025357237.1">
    <property type="nucleotide sequence ID" value="XM_025502950.1"/>
</dbReference>
<keyword evidence="2" id="KW-1185">Reference proteome</keyword>
<sequence length="106" mass="11709">MLFTLPFFSNHHHQSKLAHIFNKNKRKMKLSMILFSIIVIVSTINVNAAPNGVITSIQIARDGSEASKAVIIGRDYDPPPCTCKCIGGGYIECKFCDEVCGMDFLS</sequence>
<evidence type="ECO:0000313" key="2">
    <source>
        <dbReference type="Proteomes" id="UP000245771"/>
    </source>
</evidence>
<proteinExistence type="predicted"/>
<protein>
    <submittedName>
        <fullName evidence="1">Uncharacterized protein</fullName>
    </submittedName>
</protein>
<accession>A0A316VMZ8</accession>
<dbReference type="GeneID" id="37024731"/>